<gene>
    <name evidence="1" type="ORF">GMBLW1_20420</name>
</gene>
<keyword evidence="2" id="KW-1185">Reference proteome</keyword>
<sequence>MQSNALPAAVQPGFLKIMHDATGYAGGYLVTNSWGRPLECRLSSSVAPNKVQQILYGRTLEEFLHAELIGKTLIEKTSTAVHLLIVDAPATLAMRERLDVPVLLLEPADAPPWPCPEGGDYAVHANVSTKGRLLRSAAHQADAERIDALLAMLDRSFDLSEPFLRVREAMMEYRKMGGSQRAA</sequence>
<organism evidence="1">
    <name type="scientific">Tuwongella immobilis</name>
    <dbReference type="NCBI Taxonomy" id="692036"/>
    <lineage>
        <taxon>Bacteria</taxon>
        <taxon>Pseudomonadati</taxon>
        <taxon>Planctomycetota</taxon>
        <taxon>Planctomycetia</taxon>
        <taxon>Gemmatales</taxon>
        <taxon>Gemmataceae</taxon>
        <taxon>Tuwongella</taxon>
    </lineage>
</organism>
<reference evidence="1" key="1">
    <citation type="submission" date="2019-04" db="EMBL/GenBank/DDBJ databases">
        <authorList>
            <consortium name="Science for Life Laboratories"/>
        </authorList>
    </citation>
    <scope>NUCLEOTIDE SEQUENCE</scope>
    <source>
        <strain evidence="1">MBLW1</strain>
    </source>
</reference>
<accession>A0A6C2YK15</accession>
<dbReference type="InParanoid" id="A0A6C2YK15"/>
<name>A0A6C2YK15_9BACT</name>
<dbReference type="RefSeq" id="WP_162657154.1">
    <property type="nucleotide sequence ID" value="NZ_LR593887.1"/>
</dbReference>
<dbReference type="AlphaFoldDB" id="A0A6C2YK15"/>
<evidence type="ECO:0000313" key="1">
    <source>
        <dbReference type="EMBL" id="VIP01918.1"/>
    </source>
</evidence>
<evidence type="ECO:0000313" key="2">
    <source>
        <dbReference type="Proteomes" id="UP000464378"/>
    </source>
</evidence>
<protein>
    <submittedName>
        <fullName evidence="1">Uncharacterized protein</fullName>
    </submittedName>
</protein>
<dbReference type="KEGG" id="tim:GMBLW1_20420"/>
<dbReference type="EMBL" id="LR593887">
    <property type="protein sequence ID" value="VTR99842.1"/>
    <property type="molecule type" value="Genomic_DNA"/>
</dbReference>
<proteinExistence type="predicted"/>
<dbReference type="EMBL" id="LR586016">
    <property type="protein sequence ID" value="VIP01918.1"/>
    <property type="molecule type" value="Genomic_DNA"/>
</dbReference>
<dbReference type="Proteomes" id="UP000464378">
    <property type="component" value="Chromosome"/>
</dbReference>